<name>A0A0J9Y4S8_BRUMA</name>
<evidence type="ECO:0000256" key="1">
    <source>
        <dbReference type="SAM" id="Phobius"/>
    </source>
</evidence>
<proteinExistence type="predicted"/>
<keyword evidence="1" id="KW-1133">Transmembrane helix</keyword>
<accession>A0A0J9Y4S8</accession>
<reference evidence="2" key="1">
    <citation type="journal article" date="2007" name="Science">
        <title>Draft genome of the filarial nematode parasite Brugia malayi.</title>
        <authorList>
            <person name="Ghedin E."/>
            <person name="Wang S."/>
            <person name="Spiro D."/>
            <person name="Caler E."/>
            <person name="Zhao Q."/>
            <person name="Crabtree J."/>
            <person name="Allen J.E."/>
            <person name="Delcher A.L."/>
            <person name="Guiliano D.B."/>
            <person name="Miranda-Saavedra D."/>
            <person name="Angiuoli S.V."/>
            <person name="Creasy T."/>
            <person name="Amedeo P."/>
            <person name="Haas B."/>
            <person name="El-Sayed N.M."/>
            <person name="Wortman J.R."/>
            <person name="Feldblyum T."/>
            <person name="Tallon L."/>
            <person name="Schatz M."/>
            <person name="Shumway M."/>
            <person name="Koo H."/>
            <person name="Salzberg S.L."/>
            <person name="Schobel S."/>
            <person name="Pertea M."/>
            <person name="Pop M."/>
            <person name="White O."/>
            <person name="Barton G.J."/>
            <person name="Carlow C.K."/>
            <person name="Crawford M.J."/>
            <person name="Daub J."/>
            <person name="Dimmic M.W."/>
            <person name="Estes C.F."/>
            <person name="Foster J.M."/>
            <person name="Ganatra M."/>
            <person name="Gregory W.F."/>
            <person name="Johnson N.M."/>
            <person name="Jin J."/>
            <person name="Komuniecki R."/>
            <person name="Korf I."/>
            <person name="Kumar S."/>
            <person name="Laney S."/>
            <person name="Li B.W."/>
            <person name="Li W."/>
            <person name="Lindblom T.H."/>
            <person name="Lustigman S."/>
            <person name="Ma D."/>
            <person name="Maina C.V."/>
            <person name="Martin D.M."/>
            <person name="McCarter J.P."/>
            <person name="McReynolds L."/>
            <person name="Mitreva M."/>
            <person name="Nutman T.B."/>
            <person name="Parkinson J."/>
            <person name="Peregrin-Alvarez J.M."/>
            <person name="Poole C."/>
            <person name="Ren Q."/>
            <person name="Saunders L."/>
            <person name="Sluder A.E."/>
            <person name="Smith K."/>
            <person name="Stanke M."/>
            <person name="Unnasch T.R."/>
            <person name="Ware J."/>
            <person name="Wei A.D."/>
            <person name="Weil G."/>
            <person name="Williams D.J."/>
            <person name="Zhang Y."/>
            <person name="Williams S.A."/>
            <person name="Fraser-Liggett C."/>
            <person name="Slatko B."/>
            <person name="Blaxter M.L."/>
            <person name="Scott A.L."/>
        </authorList>
    </citation>
    <scope>NUCLEOTIDE SEQUENCE</scope>
    <source>
        <strain evidence="2">FR3</strain>
    </source>
</reference>
<keyword evidence="1" id="KW-0472">Membrane</keyword>
<keyword evidence="1" id="KW-0812">Transmembrane</keyword>
<feature type="transmembrane region" description="Helical" evidence="1">
    <location>
        <begin position="56"/>
        <end position="76"/>
    </location>
</feature>
<reference evidence="2" key="2">
    <citation type="submission" date="2012-12" db="EMBL/GenBank/DDBJ databases">
        <authorList>
            <person name="Gao Y.W."/>
            <person name="Fan S.T."/>
            <person name="Sun H.T."/>
            <person name="Wang Z."/>
            <person name="Gao X.L."/>
            <person name="Li Y.G."/>
            <person name="Wang T.C."/>
            <person name="Zhang K."/>
            <person name="Xu W.W."/>
            <person name="Yu Z.J."/>
            <person name="Xia X.Z."/>
        </authorList>
    </citation>
    <scope>NUCLEOTIDE SEQUENCE</scope>
    <source>
        <strain evidence="2">FR3</strain>
    </source>
</reference>
<evidence type="ECO:0000313" key="3">
    <source>
        <dbReference type="WormBase" id="Bm12874b"/>
    </source>
</evidence>
<dbReference type="EMBL" id="LN857024">
    <property type="protein sequence ID" value="CDQ02294.1"/>
    <property type="molecule type" value="Genomic_DNA"/>
</dbReference>
<dbReference type="AlphaFoldDB" id="A0A0J9Y4S8"/>
<evidence type="ECO:0000313" key="2">
    <source>
        <dbReference type="EMBL" id="CDQ02294.1"/>
    </source>
</evidence>
<protein>
    <submittedName>
        <fullName evidence="2">Bm12874, isoform b</fullName>
    </submittedName>
</protein>
<organism evidence="2">
    <name type="scientific">Brugia malayi</name>
    <name type="common">Filarial nematode worm</name>
    <dbReference type="NCBI Taxonomy" id="6279"/>
    <lineage>
        <taxon>Eukaryota</taxon>
        <taxon>Metazoa</taxon>
        <taxon>Ecdysozoa</taxon>
        <taxon>Nematoda</taxon>
        <taxon>Chromadorea</taxon>
        <taxon>Rhabditida</taxon>
        <taxon>Spirurina</taxon>
        <taxon>Spiruromorpha</taxon>
        <taxon>Filarioidea</taxon>
        <taxon>Onchocercidae</taxon>
        <taxon>Brugia</taxon>
    </lineage>
</organism>
<dbReference type="WormBase" id="Bm12874b">
    <property type="protein sequence ID" value="BM29461"/>
    <property type="gene ID" value="WBGene00233135"/>
</dbReference>
<sequence length="84" mass="9251">MIPLHAFTFNPAQLHLQTASRPIITTLVRALCVAQLRLVLAVPHLFTLGLTFGDGLVVLSSILNLLLLLELSLAFYQTLNFIPI</sequence>
<gene>
    <name evidence="2 3" type="ORF">Bm12874</name>
    <name evidence="2" type="ORF">BM_Bm12874</name>
</gene>